<reference evidence="1 2" key="1">
    <citation type="submission" date="2022-10" db="EMBL/GenBank/DDBJ databases">
        <title>Xanthomonas sp. H13-6.</title>
        <authorList>
            <person name="Liu X."/>
            <person name="Deng Z."/>
            <person name="Jiang Y."/>
            <person name="Yu T."/>
            <person name="Ai J."/>
        </authorList>
    </citation>
    <scope>NUCLEOTIDE SEQUENCE [LARGE SCALE GENOMIC DNA]</scope>
    <source>
        <strain evidence="1 2">H13-6</strain>
    </source>
</reference>
<dbReference type="PANTHER" id="PTHR41913:SF1">
    <property type="entry name" value="DUF1684 DOMAIN-CONTAINING PROTEIN"/>
    <property type="match status" value="1"/>
</dbReference>
<organism evidence="1 2">
    <name type="scientific">Xanthomonas chitinilytica</name>
    <dbReference type="NCBI Taxonomy" id="2989819"/>
    <lineage>
        <taxon>Bacteria</taxon>
        <taxon>Pseudomonadati</taxon>
        <taxon>Pseudomonadota</taxon>
        <taxon>Gammaproteobacteria</taxon>
        <taxon>Lysobacterales</taxon>
        <taxon>Lysobacteraceae</taxon>
        <taxon>Xanthomonas</taxon>
    </lineage>
</organism>
<dbReference type="Proteomes" id="UP001209922">
    <property type="component" value="Unassembled WGS sequence"/>
</dbReference>
<evidence type="ECO:0000313" key="1">
    <source>
        <dbReference type="EMBL" id="MCW4471059.1"/>
    </source>
</evidence>
<protein>
    <submittedName>
        <fullName evidence="1">DUF1684 domain-containing protein</fullName>
    </submittedName>
</protein>
<evidence type="ECO:0000313" key="2">
    <source>
        <dbReference type="Proteomes" id="UP001209922"/>
    </source>
</evidence>
<gene>
    <name evidence="1" type="ORF">OK345_00830</name>
</gene>
<dbReference type="Pfam" id="PF07920">
    <property type="entry name" value="DUF1684"/>
    <property type="match status" value="1"/>
</dbReference>
<comment type="caution">
    <text evidence="1">The sequence shown here is derived from an EMBL/GenBank/DDBJ whole genome shotgun (WGS) entry which is preliminary data.</text>
</comment>
<keyword evidence="2" id="KW-1185">Reference proteome</keyword>
<proteinExistence type="predicted"/>
<accession>A0ABT3JRE0</accession>
<dbReference type="PROSITE" id="PS51257">
    <property type="entry name" value="PROKAR_LIPOPROTEIN"/>
    <property type="match status" value="1"/>
</dbReference>
<dbReference type="InterPro" id="IPR012467">
    <property type="entry name" value="DUF1684"/>
</dbReference>
<dbReference type="EMBL" id="JAPCHY010000001">
    <property type="protein sequence ID" value="MCW4471059.1"/>
    <property type="molecule type" value="Genomic_DNA"/>
</dbReference>
<dbReference type="RefSeq" id="WP_265125347.1">
    <property type="nucleotide sequence ID" value="NZ_JAPCHY010000001.1"/>
</dbReference>
<name>A0ABT3JRE0_9XANT</name>
<dbReference type="PANTHER" id="PTHR41913">
    <property type="entry name" value="DUF1684 DOMAIN-CONTAINING PROTEIN"/>
    <property type="match status" value="1"/>
</dbReference>
<sequence>MANRIGGGAALLLAAMLGGCGDAGERAASATATPAVDAQFSRENDAWREQRLDALQQPDGWTSLMGLHWLEWKAHYIGSGSTSGLRLAVGPEKMGMVTRDGDQVWFTPEAGVALEIDEAPVKGRVRFHSDRDPEPTVIRFDEGKGALSLIRRGDRFALRVKHADAPTRTGFAGLDYWPVDPSWKIKARFVPHAVGKTLPIVDIIGLSSEQPNAGAIEFERDGRTWRLEAIGEPGRDLFVIFADRTSGHGSYPAGRYLDVAQPDAASEVVLDFNRAYNPPCAFTPFATCPLPPPENRLDLRVDAGEKVYVKPEGQG</sequence>